<evidence type="ECO:0000313" key="3">
    <source>
        <dbReference type="EMBL" id="EKF26079.1"/>
    </source>
</evidence>
<proteinExistence type="predicted"/>
<evidence type="ECO:0000256" key="1">
    <source>
        <dbReference type="SAM" id="MobiDB-lite"/>
    </source>
</evidence>
<organism evidence="3 4">
    <name type="scientific">Trypanosoma cruzi marinkellei</name>
    <dbReference type="NCBI Taxonomy" id="85056"/>
    <lineage>
        <taxon>Eukaryota</taxon>
        <taxon>Discoba</taxon>
        <taxon>Euglenozoa</taxon>
        <taxon>Kinetoplastea</taxon>
        <taxon>Metakinetoplastina</taxon>
        <taxon>Trypanosomatida</taxon>
        <taxon>Trypanosomatidae</taxon>
        <taxon>Trypanosoma</taxon>
        <taxon>Schizotrypanum</taxon>
    </lineage>
</organism>
<evidence type="ECO:0000313" key="4">
    <source>
        <dbReference type="Proteomes" id="UP000007350"/>
    </source>
</evidence>
<dbReference type="AlphaFoldDB" id="K2MK52"/>
<reference evidence="3 4" key="1">
    <citation type="journal article" date="2012" name="BMC Genomics">
        <title>Comparative genomic analysis of human infective Trypanosoma cruzi lineages with the bat-restricted subspecies T. cruzi marinkellei.</title>
        <authorList>
            <person name="Franzen O."/>
            <person name="Talavera-Lopez C."/>
            <person name="Ochaya S."/>
            <person name="Butler C.E."/>
            <person name="Messenger L.A."/>
            <person name="Lewis M.D."/>
            <person name="Llewellyn M.S."/>
            <person name="Marinkelle C.J."/>
            <person name="Tyler K.M."/>
            <person name="Miles M.A."/>
            <person name="Andersson B."/>
        </authorList>
    </citation>
    <scope>NUCLEOTIDE SEQUENCE [LARGE SCALE GENOMIC DNA]</scope>
    <source>
        <strain evidence="3 4">B7</strain>
    </source>
</reference>
<feature type="region of interest" description="Disordered" evidence="1">
    <location>
        <begin position="1"/>
        <end position="23"/>
    </location>
</feature>
<sequence length="669" mass="74969">MQMERGRRRNAFTRGNSSGGRPCASRQCVLLTRWPWFCARRPSLQLWLTLFMVLFFLLSFSLLTWQTRFPYSGSNSKINTSPFAARVFVNTTLDRAMVGVDVKPGLKLPTTPKERLATFIIPYGGTEEEEGGGDAADGASDIKVKMGDDKGTRLQNGGYILHRNVCLAGNGTRLQLHHPLGDKMVQEDEVLFMAHGGWDSGELIRELTSLFVWLQQWELPLGRHGESRLSLRTAGGEKVWVPRTNKVILAVGSSGGGCCRDVERTRFDRTRLLHWIRVVTGHFRLPPWWSDHSSTADDMAATGHVVVRLSTGKNPASTSVTSSSLRDLGCYAYVVRTEVGFSRWFPSTSLAHRFRQRWMQYFYHRHRRTKAFISNPVKSVASMWGKQPLSPVLRRMIIDAVRSYTTRARSGVNETGFLLEDTASFVPTDRLYGDSPEVALLPRTLKEVSSLRKASPLRITVLLPCATEQYDVREMVLYLHEKFGRVSLIQVLYMYGGRPEGADLSPVVVSLAHGDYLEVVRLLVLTDLLITSRGAALVSMVAMQPGSVVVELFPRFCRSYMYLELAVAMRVVYFSHEGNGLESAKTHRHPVTAGNGSVMSAAEGTVNTSVDAADMHPHLLFLSRPNSACHHRRYTSVSALRLYHLVKNGLSSVWLRNGRFSGVTAFDRR</sequence>
<keyword evidence="2" id="KW-0472">Membrane</keyword>
<accession>K2MK52</accession>
<keyword evidence="2" id="KW-1133">Transmembrane helix</keyword>
<evidence type="ECO:0000256" key="2">
    <source>
        <dbReference type="SAM" id="Phobius"/>
    </source>
</evidence>
<evidence type="ECO:0008006" key="5">
    <source>
        <dbReference type="Google" id="ProtNLM"/>
    </source>
</evidence>
<dbReference type="Proteomes" id="UP000007350">
    <property type="component" value="Unassembled WGS sequence"/>
</dbReference>
<feature type="compositionally biased region" description="Basic residues" evidence="1">
    <location>
        <begin position="1"/>
        <end position="11"/>
    </location>
</feature>
<dbReference type="OrthoDB" id="529273at2759"/>
<comment type="caution">
    <text evidence="3">The sequence shown here is derived from an EMBL/GenBank/DDBJ whole genome shotgun (WGS) entry which is preliminary data.</text>
</comment>
<gene>
    <name evidence="3" type="ORF">MOQ_010245</name>
</gene>
<keyword evidence="4" id="KW-1185">Reference proteome</keyword>
<name>K2MK52_TRYCR</name>
<keyword evidence="2" id="KW-0812">Transmembrane</keyword>
<feature type="transmembrane region" description="Helical" evidence="2">
    <location>
        <begin position="46"/>
        <end position="65"/>
    </location>
</feature>
<protein>
    <recommendedName>
        <fullName evidence="5">Glycosyltransferase</fullName>
    </recommendedName>
</protein>
<dbReference type="EMBL" id="AHKC01022389">
    <property type="protein sequence ID" value="EKF26079.1"/>
    <property type="molecule type" value="Genomic_DNA"/>
</dbReference>